<dbReference type="Proteomes" id="UP000694700">
    <property type="component" value="Unplaced"/>
</dbReference>
<dbReference type="AlphaFoldDB" id="A0A8C2ACA3"/>
<sequence length="217" mass="24413">MHCIISSAQCTQLEADFPIRCVLNRSTVTFECMIRHKPVDLKASRSVTCEGNQWTSLELSCKRKSCGNRTDFFHGRYEVTGNLFGDTSKPVCDKGYMLAGKETTRTCRSQGWDGRDPLLGKCSAPPAIENWQDEPLNSWDYLKAVSYRCNKGLNLIGQSTLHCSEDGTFKPDPPKCFESLENHPYKLGDAYIVSRANGWSPEPPQCIGKKIIYFINV</sequence>
<dbReference type="PANTHER" id="PTHR45656">
    <property type="entry name" value="PROTEIN CBR-CLEC-78"/>
    <property type="match status" value="1"/>
</dbReference>
<dbReference type="InterPro" id="IPR035976">
    <property type="entry name" value="Sushi/SCR/CCP_sf"/>
</dbReference>
<evidence type="ECO:0000313" key="6">
    <source>
        <dbReference type="Ensembl" id="ENSCCRP00015102411.1"/>
    </source>
</evidence>
<feature type="domain" description="Sushi" evidence="5">
    <location>
        <begin position="120"/>
        <end position="178"/>
    </location>
</feature>
<dbReference type="Gene3D" id="2.10.70.10">
    <property type="entry name" value="Complement Module, domain 1"/>
    <property type="match status" value="3"/>
</dbReference>
<dbReference type="PROSITE" id="PS50923">
    <property type="entry name" value="SUSHI"/>
    <property type="match status" value="1"/>
</dbReference>
<dbReference type="Ensembl" id="ENSCCRT00015105717.1">
    <property type="protein sequence ID" value="ENSCCRP00015102411.1"/>
    <property type="gene ID" value="ENSCCRG00015040983.1"/>
</dbReference>
<feature type="disulfide bond" evidence="4">
    <location>
        <begin position="149"/>
        <end position="176"/>
    </location>
</feature>
<reference evidence="6" key="1">
    <citation type="submission" date="2025-08" db="UniProtKB">
        <authorList>
            <consortium name="Ensembl"/>
        </authorList>
    </citation>
    <scope>IDENTIFICATION</scope>
</reference>
<organism evidence="6 7">
    <name type="scientific">Cyprinus carpio</name>
    <name type="common">Common carp</name>
    <dbReference type="NCBI Taxonomy" id="7962"/>
    <lineage>
        <taxon>Eukaryota</taxon>
        <taxon>Metazoa</taxon>
        <taxon>Chordata</taxon>
        <taxon>Craniata</taxon>
        <taxon>Vertebrata</taxon>
        <taxon>Euteleostomi</taxon>
        <taxon>Actinopterygii</taxon>
        <taxon>Neopterygii</taxon>
        <taxon>Teleostei</taxon>
        <taxon>Ostariophysi</taxon>
        <taxon>Cypriniformes</taxon>
        <taxon>Cyprinidae</taxon>
        <taxon>Cyprininae</taxon>
        <taxon>Cyprinus</taxon>
    </lineage>
</organism>
<keyword evidence="3 4" id="KW-1015">Disulfide bond</keyword>
<keyword evidence="2" id="KW-0677">Repeat</keyword>
<dbReference type="SMART" id="SM00032">
    <property type="entry name" value="CCP"/>
    <property type="match status" value="3"/>
</dbReference>
<dbReference type="InterPro" id="IPR000436">
    <property type="entry name" value="Sushi_SCR_CCP_dom"/>
</dbReference>
<comment type="caution">
    <text evidence="4">Lacks conserved residue(s) required for the propagation of feature annotation.</text>
</comment>
<evidence type="ECO:0000256" key="2">
    <source>
        <dbReference type="ARBA" id="ARBA00022737"/>
    </source>
</evidence>
<evidence type="ECO:0000259" key="5">
    <source>
        <dbReference type="PROSITE" id="PS50923"/>
    </source>
</evidence>
<evidence type="ECO:0000256" key="1">
    <source>
        <dbReference type="ARBA" id="ARBA00022729"/>
    </source>
</evidence>
<protein>
    <recommendedName>
        <fullName evidence="5">Sushi domain-containing protein</fullName>
    </recommendedName>
</protein>
<keyword evidence="4" id="KW-0768">Sushi</keyword>
<dbReference type="Pfam" id="PF00084">
    <property type="entry name" value="Sushi"/>
    <property type="match status" value="2"/>
</dbReference>
<proteinExistence type="predicted"/>
<keyword evidence="1" id="KW-0732">Signal</keyword>
<evidence type="ECO:0000256" key="3">
    <source>
        <dbReference type="ARBA" id="ARBA00023157"/>
    </source>
</evidence>
<dbReference type="SUPFAM" id="SSF57535">
    <property type="entry name" value="Complement control module/SCR domain"/>
    <property type="match status" value="3"/>
</dbReference>
<dbReference type="CDD" id="cd00033">
    <property type="entry name" value="CCP"/>
    <property type="match status" value="1"/>
</dbReference>
<evidence type="ECO:0000313" key="7">
    <source>
        <dbReference type="Proteomes" id="UP000694700"/>
    </source>
</evidence>
<evidence type="ECO:0000256" key="4">
    <source>
        <dbReference type="PROSITE-ProRule" id="PRU00302"/>
    </source>
</evidence>
<dbReference type="PANTHER" id="PTHR45656:SF4">
    <property type="entry name" value="PROTEIN CBR-CLEC-78"/>
    <property type="match status" value="1"/>
</dbReference>
<name>A0A8C2ACA3_CYPCA</name>
<dbReference type="InterPro" id="IPR051277">
    <property type="entry name" value="SEZ6_CSMD_C4BPB_Regulators"/>
</dbReference>
<accession>A0A8C2ACA3</accession>